<dbReference type="PANTHER" id="PTHR16301:SF25">
    <property type="entry name" value="PROTEIN IMPACT"/>
    <property type="match status" value="1"/>
</dbReference>
<evidence type="ECO:0000313" key="4">
    <source>
        <dbReference type="Proteomes" id="UP001149090"/>
    </source>
</evidence>
<accession>A0A9Q0LV09</accession>
<dbReference type="GO" id="GO:0005737">
    <property type="term" value="C:cytoplasm"/>
    <property type="evidence" value="ECO:0007669"/>
    <property type="project" value="TreeGrafter"/>
</dbReference>
<keyword evidence="4" id="KW-1185">Reference proteome</keyword>
<dbReference type="GO" id="GO:0006446">
    <property type="term" value="P:regulation of translational initiation"/>
    <property type="evidence" value="ECO:0007669"/>
    <property type="project" value="TreeGrafter"/>
</dbReference>
<dbReference type="AlphaFoldDB" id="A0A9Q0LV09"/>
<dbReference type="Pfam" id="PF01205">
    <property type="entry name" value="Impact_N"/>
    <property type="match status" value="1"/>
</dbReference>
<reference evidence="3" key="1">
    <citation type="submission" date="2022-10" db="EMBL/GenBank/DDBJ databases">
        <title>Novel sulphate-reducing endosymbionts in the free-living metamonad Anaeramoeba.</title>
        <authorList>
            <person name="Jerlstrom-Hultqvist J."/>
            <person name="Cepicka I."/>
            <person name="Gallot-Lavallee L."/>
            <person name="Salas-Leiva D."/>
            <person name="Curtis B.A."/>
            <person name="Zahonova K."/>
            <person name="Pipaliya S."/>
            <person name="Dacks J."/>
            <person name="Roger A.J."/>
        </authorList>
    </citation>
    <scope>NUCLEOTIDE SEQUENCE</scope>
    <source>
        <strain evidence="3">BMAN</strain>
    </source>
</reference>
<comment type="caution">
    <text evidence="3">The sequence shown here is derived from an EMBL/GenBank/DDBJ whole genome shotgun (WGS) entry which is preliminary data.</text>
</comment>
<dbReference type="InterPro" id="IPR036956">
    <property type="entry name" value="Impact_N_sf"/>
</dbReference>
<dbReference type="EMBL" id="JAPDFW010000035">
    <property type="protein sequence ID" value="KAJ5079171.1"/>
    <property type="molecule type" value="Genomic_DNA"/>
</dbReference>
<evidence type="ECO:0000256" key="1">
    <source>
        <dbReference type="ARBA" id="ARBA00007665"/>
    </source>
</evidence>
<name>A0A9Q0LV09_ANAIG</name>
<dbReference type="Proteomes" id="UP001149090">
    <property type="component" value="Unassembled WGS sequence"/>
</dbReference>
<dbReference type="GO" id="GO:0140469">
    <property type="term" value="P:GCN2-mediated signaling"/>
    <property type="evidence" value="ECO:0007669"/>
    <property type="project" value="TreeGrafter"/>
</dbReference>
<dbReference type="InterPro" id="IPR001498">
    <property type="entry name" value="Impact_N"/>
</dbReference>
<dbReference type="Gene3D" id="3.30.230.30">
    <property type="entry name" value="Impact, N-terminal domain"/>
    <property type="match status" value="1"/>
</dbReference>
<dbReference type="InterPro" id="IPR020568">
    <property type="entry name" value="Ribosomal_Su5_D2-typ_SF"/>
</dbReference>
<gene>
    <name evidence="3" type="ORF">M0811_14555</name>
</gene>
<evidence type="ECO:0000313" key="3">
    <source>
        <dbReference type="EMBL" id="KAJ5079171.1"/>
    </source>
</evidence>
<sequence>MSNLGQIKSKFLAHFAKIEKEGDVLTVLEQLKKKKKIAKATHNIYAYRIREKNGDLIEGKEDDGETKASEKLLFLLQKVNLENVLIIVTRWYGGIHLGGARFRHIVNSAHQLLIENKIIKSTKENLD</sequence>
<dbReference type="InterPro" id="IPR023582">
    <property type="entry name" value="Impact"/>
</dbReference>
<protein>
    <submittedName>
        <fullName evidence="3">Protein impact</fullName>
    </submittedName>
</protein>
<feature type="domain" description="Impact N-terminal" evidence="2">
    <location>
        <begin position="8"/>
        <end position="113"/>
    </location>
</feature>
<dbReference type="SUPFAM" id="SSF54211">
    <property type="entry name" value="Ribosomal protein S5 domain 2-like"/>
    <property type="match status" value="1"/>
</dbReference>
<organism evidence="3 4">
    <name type="scientific">Anaeramoeba ignava</name>
    <name type="common">Anaerobic marine amoeba</name>
    <dbReference type="NCBI Taxonomy" id="1746090"/>
    <lineage>
        <taxon>Eukaryota</taxon>
        <taxon>Metamonada</taxon>
        <taxon>Anaeramoebidae</taxon>
        <taxon>Anaeramoeba</taxon>
    </lineage>
</organism>
<dbReference type="PANTHER" id="PTHR16301">
    <property type="entry name" value="IMPACT-RELATED"/>
    <property type="match status" value="1"/>
</dbReference>
<dbReference type="OrthoDB" id="69641at2759"/>
<dbReference type="OMA" id="SHPHMYA"/>
<evidence type="ECO:0000259" key="2">
    <source>
        <dbReference type="Pfam" id="PF01205"/>
    </source>
</evidence>
<comment type="similarity">
    <text evidence="1">Belongs to the IMPACT family.</text>
</comment>
<proteinExistence type="inferred from homology"/>